<keyword evidence="6" id="KW-1185">Reference proteome</keyword>
<dbReference type="SUPFAM" id="SSF47266">
    <property type="entry name" value="4-helical cytokines"/>
    <property type="match status" value="1"/>
</dbReference>
<accession>A0AAD8FTY4</accession>
<dbReference type="PANTHER" id="PTHR21353:SF8">
    <property type="entry name" value="CARDIOTROPHIN-2"/>
    <property type="match status" value="1"/>
</dbReference>
<dbReference type="PANTHER" id="PTHR21353">
    <property type="match status" value="1"/>
</dbReference>
<dbReference type="AlphaFoldDB" id="A0AAD8FTY4"/>
<keyword evidence="4" id="KW-0964">Secreted</keyword>
<evidence type="ECO:0000313" key="5">
    <source>
        <dbReference type="EMBL" id="KAK1151937.1"/>
    </source>
</evidence>
<dbReference type="Proteomes" id="UP001230051">
    <property type="component" value="Unassembled WGS sequence"/>
</dbReference>
<organism evidence="5 6">
    <name type="scientific">Acipenser oxyrinchus oxyrinchus</name>
    <dbReference type="NCBI Taxonomy" id="40147"/>
    <lineage>
        <taxon>Eukaryota</taxon>
        <taxon>Metazoa</taxon>
        <taxon>Chordata</taxon>
        <taxon>Craniata</taxon>
        <taxon>Vertebrata</taxon>
        <taxon>Euteleostomi</taxon>
        <taxon>Actinopterygii</taxon>
        <taxon>Chondrostei</taxon>
        <taxon>Acipenseriformes</taxon>
        <taxon>Acipenseridae</taxon>
        <taxon>Acipenser</taxon>
    </lineage>
</organism>
<dbReference type="GO" id="GO:0005125">
    <property type="term" value="F:cytokine activity"/>
    <property type="evidence" value="ECO:0007669"/>
    <property type="project" value="UniProtKB-KW"/>
</dbReference>
<comment type="subcellular location">
    <subcellularLocation>
        <location evidence="1">Secreted</location>
    </subcellularLocation>
</comment>
<comment type="similarity">
    <text evidence="2">Belongs to the IL-6 superfamily.</text>
</comment>
<protein>
    <submittedName>
        <fullName evidence="5">Cardiotrophin-2-like</fullName>
    </submittedName>
</protein>
<evidence type="ECO:0000313" key="6">
    <source>
        <dbReference type="Proteomes" id="UP001230051"/>
    </source>
</evidence>
<dbReference type="InterPro" id="IPR010681">
    <property type="entry name" value="PRF/CT"/>
</dbReference>
<dbReference type="GO" id="GO:0007166">
    <property type="term" value="P:cell surface receptor signaling pathway"/>
    <property type="evidence" value="ECO:0007669"/>
    <property type="project" value="TreeGrafter"/>
</dbReference>
<gene>
    <name evidence="5" type="primary">Ctf2</name>
    <name evidence="5" type="ORF">AOXY_G31751</name>
</gene>
<name>A0AAD8FTY4_ACIOX</name>
<proteinExistence type="inferred from homology"/>
<sequence length="184" mass="20656">MSAPLPVTTISQIYSLAVLLRTNTAQLLTTYLKYQGSAFSDRGLSHRGLQLTGLPVTAVSFCAWRQQSVEERLGENFKAYSAYIEFLQLVTDDQTALNPTALDLLKLLRKTHSQIRMLIGKLAGFMTGLGLTIPEVAVDRLPAGSLSESNWERKIRGYVVCLGLTKWLERTVRDLTFLKKKHRQ</sequence>
<comment type="caution">
    <text evidence="5">The sequence shown here is derived from an EMBL/GenBank/DDBJ whole genome shotgun (WGS) entry which is preliminary data.</text>
</comment>
<evidence type="ECO:0000256" key="1">
    <source>
        <dbReference type="ARBA" id="ARBA00004613"/>
    </source>
</evidence>
<dbReference type="Gene3D" id="1.20.1250.10">
    <property type="match status" value="1"/>
</dbReference>
<dbReference type="InterPro" id="IPR009079">
    <property type="entry name" value="4_helix_cytokine-like_core"/>
</dbReference>
<dbReference type="GO" id="GO:0005615">
    <property type="term" value="C:extracellular space"/>
    <property type="evidence" value="ECO:0007669"/>
    <property type="project" value="UniProtKB-KW"/>
</dbReference>
<dbReference type="Pfam" id="PF06875">
    <property type="entry name" value="PRF"/>
    <property type="match status" value="1"/>
</dbReference>
<reference evidence="5" key="1">
    <citation type="submission" date="2022-02" db="EMBL/GenBank/DDBJ databases">
        <title>Atlantic sturgeon de novo genome assembly.</title>
        <authorList>
            <person name="Stock M."/>
            <person name="Klopp C."/>
            <person name="Guiguen Y."/>
            <person name="Cabau C."/>
            <person name="Parinello H."/>
            <person name="Santidrian Yebra-Pimentel E."/>
            <person name="Kuhl H."/>
            <person name="Dirks R.P."/>
            <person name="Guessner J."/>
            <person name="Wuertz S."/>
            <person name="Du K."/>
            <person name="Schartl M."/>
        </authorList>
    </citation>
    <scope>NUCLEOTIDE SEQUENCE</scope>
    <source>
        <strain evidence="5">STURGEONOMICS-FGT-2020</strain>
        <tissue evidence="5">Whole blood</tissue>
    </source>
</reference>
<dbReference type="EMBL" id="JAGXEW010000049">
    <property type="protein sequence ID" value="KAK1151937.1"/>
    <property type="molecule type" value="Genomic_DNA"/>
</dbReference>
<evidence type="ECO:0000256" key="4">
    <source>
        <dbReference type="ARBA" id="ARBA00022525"/>
    </source>
</evidence>
<keyword evidence="3" id="KW-0202">Cytokine</keyword>
<evidence type="ECO:0000256" key="2">
    <source>
        <dbReference type="ARBA" id="ARBA00007432"/>
    </source>
</evidence>
<evidence type="ECO:0000256" key="3">
    <source>
        <dbReference type="ARBA" id="ARBA00022514"/>
    </source>
</evidence>